<sequence>MTYRRPVTTSPLPRHPKIEIDVDADLARELLVQQHPDLADLPLHGRVFGWDNLTWRLGEDLALRFPVREASSTLIEREQRWLPVLAERLPVPVPRPVHDGRPGLGYPWTWSVVPWLPGAPVAATPVAGRTAWATELADALAALHRPASPDAPTNPYRGVPLADRYPVMVERLTPAVPHADALREALDAGLAAPRWDGAAVWVHGDPHPGNLVSRDGHLAGLLDFGDLCAGDPASDLATAWMTFDAAGRAAFVERTQAVQAWDDATWVRARAWAASYVPVLLAHPEEYPLMAAVGRHCAAQLARG</sequence>
<dbReference type="InterPro" id="IPR011009">
    <property type="entry name" value="Kinase-like_dom_sf"/>
</dbReference>
<name>A0ABR8Q8M2_9CELL</name>
<evidence type="ECO:0000259" key="1">
    <source>
        <dbReference type="Pfam" id="PF01636"/>
    </source>
</evidence>
<protein>
    <submittedName>
        <fullName evidence="2">Aminoglycoside phosphotransferase family protein</fullName>
    </submittedName>
</protein>
<feature type="domain" description="Aminoglycoside phosphotransferase" evidence="1">
    <location>
        <begin position="49"/>
        <end position="272"/>
    </location>
</feature>
<dbReference type="PANTHER" id="PTHR21310:SF42">
    <property type="entry name" value="BIFUNCTIONAL AAC_APH"/>
    <property type="match status" value="1"/>
</dbReference>
<dbReference type="CDD" id="cd05155">
    <property type="entry name" value="APH_ChoK_like_1"/>
    <property type="match status" value="1"/>
</dbReference>
<accession>A0ABR8Q8M2</accession>
<dbReference type="Pfam" id="PF01636">
    <property type="entry name" value="APH"/>
    <property type="match status" value="1"/>
</dbReference>
<dbReference type="InterPro" id="IPR051678">
    <property type="entry name" value="AGP_Transferase"/>
</dbReference>
<proteinExistence type="predicted"/>
<comment type="caution">
    <text evidence="2">The sequence shown here is derived from an EMBL/GenBank/DDBJ whole genome shotgun (WGS) entry which is preliminary data.</text>
</comment>
<dbReference type="InterPro" id="IPR002575">
    <property type="entry name" value="Aminoglycoside_PTrfase"/>
</dbReference>
<dbReference type="SUPFAM" id="SSF56112">
    <property type="entry name" value="Protein kinase-like (PK-like)"/>
    <property type="match status" value="1"/>
</dbReference>
<keyword evidence="3" id="KW-1185">Reference proteome</keyword>
<organism evidence="2 3">
    <name type="scientific">Cellulomonas avistercoris</name>
    <dbReference type="NCBI Taxonomy" id="2762242"/>
    <lineage>
        <taxon>Bacteria</taxon>
        <taxon>Bacillati</taxon>
        <taxon>Actinomycetota</taxon>
        <taxon>Actinomycetes</taxon>
        <taxon>Micrococcales</taxon>
        <taxon>Cellulomonadaceae</taxon>
        <taxon>Cellulomonas</taxon>
    </lineage>
</organism>
<gene>
    <name evidence="2" type="ORF">H9657_00310</name>
</gene>
<reference evidence="2 3" key="1">
    <citation type="submission" date="2020-08" db="EMBL/GenBank/DDBJ databases">
        <title>A Genomic Blueprint of the Chicken Gut Microbiome.</title>
        <authorList>
            <person name="Gilroy R."/>
            <person name="Ravi A."/>
            <person name="Getino M."/>
            <person name="Pursley I."/>
            <person name="Horton D.L."/>
            <person name="Alikhan N.-F."/>
            <person name="Baker D."/>
            <person name="Gharbi K."/>
            <person name="Hall N."/>
            <person name="Watson M."/>
            <person name="Adriaenssens E.M."/>
            <person name="Foster-Nyarko E."/>
            <person name="Jarju S."/>
            <person name="Secka A."/>
            <person name="Antonio M."/>
            <person name="Oren A."/>
            <person name="Chaudhuri R."/>
            <person name="La Ragione R.M."/>
            <person name="Hildebrand F."/>
            <person name="Pallen M.J."/>
        </authorList>
    </citation>
    <scope>NUCLEOTIDE SEQUENCE [LARGE SCALE GENOMIC DNA]</scope>
    <source>
        <strain evidence="2 3">Sa3CUA2</strain>
    </source>
</reference>
<evidence type="ECO:0000313" key="3">
    <source>
        <dbReference type="Proteomes" id="UP000604241"/>
    </source>
</evidence>
<dbReference type="Proteomes" id="UP000604241">
    <property type="component" value="Unassembled WGS sequence"/>
</dbReference>
<dbReference type="Gene3D" id="3.90.1200.10">
    <property type="match status" value="1"/>
</dbReference>
<dbReference type="Gene3D" id="3.30.200.20">
    <property type="entry name" value="Phosphorylase Kinase, domain 1"/>
    <property type="match status" value="1"/>
</dbReference>
<dbReference type="EMBL" id="JACSQV010000001">
    <property type="protein sequence ID" value="MBD7916725.1"/>
    <property type="molecule type" value="Genomic_DNA"/>
</dbReference>
<evidence type="ECO:0000313" key="2">
    <source>
        <dbReference type="EMBL" id="MBD7916725.1"/>
    </source>
</evidence>
<dbReference type="PANTHER" id="PTHR21310">
    <property type="entry name" value="AMINOGLYCOSIDE PHOSPHOTRANSFERASE-RELATED-RELATED"/>
    <property type="match status" value="1"/>
</dbReference>